<keyword evidence="10 15" id="KW-0460">Magnesium</keyword>
<feature type="domain" description="B5" evidence="19">
    <location>
        <begin position="407"/>
        <end position="482"/>
    </location>
</feature>
<feature type="binding site" evidence="15">
    <location>
        <position position="460"/>
    </location>
    <ligand>
        <name>Mg(2+)</name>
        <dbReference type="ChEBI" id="CHEBI:18420"/>
        <note>shared with alpha subunit</note>
    </ligand>
</feature>
<evidence type="ECO:0000256" key="13">
    <source>
        <dbReference type="ARBA" id="ARBA00023146"/>
    </source>
</evidence>
<evidence type="ECO:0000256" key="7">
    <source>
        <dbReference type="ARBA" id="ARBA00022723"/>
    </source>
</evidence>
<dbReference type="HAMAP" id="MF_00283">
    <property type="entry name" value="Phe_tRNA_synth_beta1"/>
    <property type="match status" value="1"/>
</dbReference>
<keyword evidence="13 15" id="KW-0030">Aminoacyl-tRNA synthetase</keyword>
<dbReference type="InterPro" id="IPR045864">
    <property type="entry name" value="aa-tRNA-synth_II/BPL/LPL"/>
</dbReference>
<dbReference type="FunFam" id="3.30.70.380:FF:000001">
    <property type="entry name" value="Phenylalanine--tRNA ligase beta subunit"/>
    <property type="match status" value="1"/>
</dbReference>
<dbReference type="EMBL" id="FXTU01000001">
    <property type="protein sequence ID" value="SMP04651.1"/>
    <property type="molecule type" value="Genomic_DNA"/>
</dbReference>
<accession>A0AA45WJT2</accession>
<dbReference type="SUPFAM" id="SSF55681">
    <property type="entry name" value="Class II aaRS and biotin synthetases"/>
    <property type="match status" value="1"/>
</dbReference>
<evidence type="ECO:0000256" key="15">
    <source>
        <dbReference type="HAMAP-Rule" id="MF_00283"/>
    </source>
</evidence>
<keyword evidence="9 15" id="KW-0067">ATP-binding</keyword>
<feature type="binding site" evidence="15">
    <location>
        <position position="470"/>
    </location>
    <ligand>
        <name>Mg(2+)</name>
        <dbReference type="ChEBI" id="CHEBI:18420"/>
        <note>shared with alpha subunit</note>
    </ligand>
</feature>
<dbReference type="PROSITE" id="PS51483">
    <property type="entry name" value="B5"/>
    <property type="match status" value="1"/>
</dbReference>
<dbReference type="AlphaFoldDB" id="A0AA45WJT2"/>
<evidence type="ECO:0000256" key="16">
    <source>
        <dbReference type="PROSITE-ProRule" id="PRU00209"/>
    </source>
</evidence>
<comment type="cofactor">
    <cofactor evidence="15">
        <name>Mg(2+)</name>
        <dbReference type="ChEBI" id="CHEBI:18420"/>
    </cofactor>
    <text evidence="15">Binds 2 magnesium ions per tetramer.</text>
</comment>
<dbReference type="Gene3D" id="3.30.930.10">
    <property type="entry name" value="Bira Bifunctional Protein, Domain 2"/>
    <property type="match status" value="1"/>
</dbReference>
<evidence type="ECO:0000259" key="17">
    <source>
        <dbReference type="PROSITE" id="PS50886"/>
    </source>
</evidence>
<dbReference type="Pfam" id="PF03484">
    <property type="entry name" value="B5"/>
    <property type="match status" value="1"/>
</dbReference>
<dbReference type="Proteomes" id="UP001157946">
    <property type="component" value="Unassembled WGS sequence"/>
</dbReference>
<dbReference type="FunFam" id="3.30.56.10:FF:000002">
    <property type="entry name" value="Phenylalanine--tRNA ligase beta subunit"/>
    <property type="match status" value="1"/>
</dbReference>
<dbReference type="RefSeq" id="WP_102991894.1">
    <property type="nucleotide sequence ID" value="NZ_FXTU01000001.1"/>
</dbReference>
<dbReference type="GO" id="GO:0000287">
    <property type="term" value="F:magnesium ion binding"/>
    <property type="evidence" value="ECO:0007669"/>
    <property type="project" value="UniProtKB-UniRule"/>
</dbReference>
<dbReference type="GO" id="GO:0004826">
    <property type="term" value="F:phenylalanine-tRNA ligase activity"/>
    <property type="evidence" value="ECO:0007669"/>
    <property type="project" value="UniProtKB-UniRule"/>
</dbReference>
<dbReference type="InterPro" id="IPR005146">
    <property type="entry name" value="B3/B4_tRNA-bd"/>
</dbReference>
<dbReference type="NCBIfam" id="NF045760">
    <property type="entry name" value="YtpR"/>
    <property type="match status" value="1"/>
</dbReference>
<dbReference type="PANTHER" id="PTHR10947">
    <property type="entry name" value="PHENYLALANYL-TRNA SYNTHETASE BETA CHAIN AND LEUCINE-RICH REPEAT-CONTAINING PROTEIN 47"/>
    <property type="match status" value="1"/>
</dbReference>
<dbReference type="NCBIfam" id="TIGR00472">
    <property type="entry name" value="pheT_bact"/>
    <property type="match status" value="1"/>
</dbReference>
<keyword evidence="11 16" id="KW-0694">RNA-binding</keyword>
<dbReference type="Gene3D" id="3.30.56.10">
    <property type="match status" value="2"/>
</dbReference>
<dbReference type="PROSITE" id="PS51447">
    <property type="entry name" value="FDX_ACB"/>
    <property type="match status" value="1"/>
</dbReference>
<dbReference type="InterPro" id="IPR045060">
    <property type="entry name" value="Phe-tRNA-ligase_IIc_bsu"/>
</dbReference>
<dbReference type="GO" id="GO:0000049">
    <property type="term" value="F:tRNA binding"/>
    <property type="evidence" value="ECO:0007669"/>
    <property type="project" value="UniProtKB-UniRule"/>
</dbReference>
<dbReference type="SUPFAM" id="SSF50249">
    <property type="entry name" value="Nucleic acid-binding proteins"/>
    <property type="match status" value="1"/>
</dbReference>
<evidence type="ECO:0000313" key="20">
    <source>
        <dbReference type="EMBL" id="SMP04651.1"/>
    </source>
</evidence>
<dbReference type="InterPro" id="IPR012340">
    <property type="entry name" value="NA-bd_OB-fold"/>
</dbReference>
<dbReference type="CDD" id="cd02796">
    <property type="entry name" value="tRNA_bind_bactPheRS"/>
    <property type="match status" value="1"/>
</dbReference>
<name>A0AA45WJT2_9BACL</name>
<keyword evidence="4 15" id="KW-0963">Cytoplasm</keyword>
<dbReference type="SUPFAM" id="SSF54991">
    <property type="entry name" value="Anticodon-binding domain of PheRS"/>
    <property type="match status" value="1"/>
</dbReference>
<dbReference type="Gene3D" id="3.30.70.380">
    <property type="entry name" value="Ferrodoxin-fold anticodon-binding domain"/>
    <property type="match status" value="1"/>
</dbReference>
<keyword evidence="7 15" id="KW-0479">Metal-binding</keyword>
<dbReference type="Pfam" id="PF17759">
    <property type="entry name" value="tRNA_synthFbeta"/>
    <property type="match status" value="1"/>
</dbReference>
<evidence type="ECO:0000259" key="18">
    <source>
        <dbReference type="PROSITE" id="PS51447"/>
    </source>
</evidence>
<comment type="caution">
    <text evidence="20">The sequence shown here is derived from an EMBL/GenBank/DDBJ whole genome shotgun (WGS) entry which is preliminary data.</text>
</comment>
<evidence type="ECO:0000256" key="8">
    <source>
        <dbReference type="ARBA" id="ARBA00022741"/>
    </source>
</evidence>
<dbReference type="InterPro" id="IPR009061">
    <property type="entry name" value="DNA-bd_dom_put_sf"/>
</dbReference>
<dbReference type="Pfam" id="PF03147">
    <property type="entry name" value="FDX-ACB"/>
    <property type="match status" value="1"/>
</dbReference>
<dbReference type="SUPFAM" id="SSF56037">
    <property type="entry name" value="PheT/TilS domain"/>
    <property type="match status" value="1"/>
</dbReference>
<dbReference type="InterPro" id="IPR033714">
    <property type="entry name" value="tRNA_bind_bactPheRS"/>
</dbReference>
<dbReference type="PROSITE" id="PS50886">
    <property type="entry name" value="TRBD"/>
    <property type="match status" value="1"/>
</dbReference>
<dbReference type="SUPFAM" id="SSF46955">
    <property type="entry name" value="Putative DNA-binding domain"/>
    <property type="match status" value="1"/>
</dbReference>
<dbReference type="Pfam" id="PF01588">
    <property type="entry name" value="tRNA_bind"/>
    <property type="match status" value="1"/>
</dbReference>
<keyword evidence="8 15" id="KW-0547">Nucleotide-binding</keyword>
<sequence>MLVSYEWLSQYVDLEGISPEDIAEELNRTGIEVEVIYTRDPGVSGVIIGEVMSVERHPEADRLNVCLVNVGKGQVLQIVCGAKNVAAGQRVPVALVGAKLPGGLHIKKAKLRGVESNGMICSAQELGFPEKVLMKEQTEGILVLEPDAPIGIDIKEFLGMNDQVIELQLTPNRSDCLGMIGVAYEVAAIFDRELRLPMTQDMPLQYEAPINVYIESEEDCPFYAAQVVHDIKVGPSPQWMQNRLISAGIRPINNIVDITNYVMLETGQPLHAFDYNRVQGGQIIVRRALSGEQIVTLDGVTRTCDDQMLLITDGEQPLALAGVMGGESSEVTDETVTILLESAFFDPQMVRQTSRKVGLRSEASARFEKGVDPEGILPALARAVQLLCQIAGGAVASEAIVKKVGDVEEMVINLRHERLVNLLGVQVDPEEVLDIFRRLQFPTEVTDEGYAVQIPTRRPDITIEVDLIEEVARLYGYDRIPTTLPWGQQPPGGLTEEQKARRVIRHTLMDLGLHEVLTYSLTSTALEQEVASLFAVENHVSLAMPMSAEHAVLRSNLLPHLIEAASYNHRHGNERVQIFELAHVYLPGHADETLPEERLVLGGLLTGKQPAGIWKEQPLPAGDFYKAKGILDALFARLGVVDVEYQAVAPHGFHPGRTAQILIGGEVAGLLGELHPQLAKKHDLSRPVAFQLDVERLFAAIEGPLVYQPIPRVPAVTRDLAVVVDEAVPVGLLEEGIWQAGGELVESVVLFDVFAGEQIGVGKKNVAFSLAYRAADRTLTDEEVSKVHERVICHLEETFGAKLR</sequence>
<dbReference type="Gene3D" id="3.50.40.10">
    <property type="entry name" value="Phenylalanyl-trna Synthetase, Chain B, domain 3"/>
    <property type="match status" value="1"/>
</dbReference>
<comment type="similarity">
    <text evidence="2 15">Belongs to the phenylalanyl-tRNA synthetase beta subunit family. Type 1 subfamily.</text>
</comment>
<dbReference type="InterPro" id="IPR005121">
    <property type="entry name" value="Fdx_antiC-bd"/>
</dbReference>
<keyword evidence="5 16" id="KW-0820">tRNA-binding</keyword>
<keyword evidence="6 15" id="KW-0436">Ligase</keyword>
<evidence type="ECO:0000256" key="12">
    <source>
        <dbReference type="ARBA" id="ARBA00022917"/>
    </source>
</evidence>
<keyword evidence="21" id="KW-1185">Reference proteome</keyword>
<evidence type="ECO:0000256" key="6">
    <source>
        <dbReference type="ARBA" id="ARBA00022598"/>
    </source>
</evidence>
<dbReference type="GO" id="GO:0016740">
    <property type="term" value="F:transferase activity"/>
    <property type="evidence" value="ECO:0007669"/>
    <property type="project" value="UniProtKB-ARBA"/>
</dbReference>
<keyword evidence="12 15" id="KW-0648">Protein biosynthesis</keyword>
<dbReference type="GO" id="GO:0140096">
    <property type="term" value="F:catalytic activity, acting on a protein"/>
    <property type="evidence" value="ECO:0007669"/>
    <property type="project" value="UniProtKB-ARBA"/>
</dbReference>
<comment type="subunit">
    <text evidence="3 15">Tetramer of two alpha and two beta subunits.</text>
</comment>
<feature type="binding site" evidence="15">
    <location>
        <position position="469"/>
    </location>
    <ligand>
        <name>Mg(2+)</name>
        <dbReference type="ChEBI" id="CHEBI:18420"/>
        <note>shared with alpha subunit</note>
    </ligand>
</feature>
<feature type="domain" description="TRNA-binding" evidence="17">
    <location>
        <begin position="40"/>
        <end position="155"/>
    </location>
</feature>
<proteinExistence type="inferred from homology"/>
<dbReference type="GO" id="GO:0005524">
    <property type="term" value="F:ATP binding"/>
    <property type="evidence" value="ECO:0007669"/>
    <property type="project" value="UniProtKB-UniRule"/>
</dbReference>
<feature type="binding site" evidence="15">
    <location>
        <position position="466"/>
    </location>
    <ligand>
        <name>Mg(2+)</name>
        <dbReference type="ChEBI" id="CHEBI:18420"/>
        <note>shared with alpha subunit</note>
    </ligand>
</feature>
<dbReference type="Gene3D" id="2.40.50.140">
    <property type="entry name" value="Nucleic acid-binding proteins"/>
    <property type="match status" value="1"/>
</dbReference>
<dbReference type="InterPro" id="IPR036690">
    <property type="entry name" value="Fdx_antiC-bd_sf"/>
</dbReference>
<dbReference type="GO" id="GO:0009328">
    <property type="term" value="C:phenylalanine-tRNA ligase complex"/>
    <property type="evidence" value="ECO:0007669"/>
    <property type="project" value="TreeGrafter"/>
</dbReference>
<evidence type="ECO:0000256" key="9">
    <source>
        <dbReference type="ARBA" id="ARBA00022840"/>
    </source>
</evidence>
<evidence type="ECO:0000259" key="19">
    <source>
        <dbReference type="PROSITE" id="PS51483"/>
    </source>
</evidence>
<dbReference type="SMART" id="SM00896">
    <property type="entry name" value="FDX-ACB"/>
    <property type="match status" value="1"/>
</dbReference>
<dbReference type="SMART" id="SM00873">
    <property type="entry name" value="B3_4"/>
    <property type="match status" value="1"/>
</dbReference>
<evidence type="ECO:0000256" key="2">
    <source>
        <dbReference type="ARBA" id="ARBA00008653"/>
    </source>
</evidence>
<organism evidence="20 21">
    <name type="scientific">Laceyella tengchongensis</name>
    <dbReference type="NCBI Taxonomy" id="574699"/>
    <lineage>
        <taxon>Bacteria</taxon>
        <taxon>Bacillati</taxon>
        <taxon>Bacillota</taxon>
        <taxon>Bacilli</taxon>
        <taxon>Bacillales</taxon>
        <taxon>Thermoactinomycetaceae</taxon>
        <taxon>Laceyella</taxon>
    </lineage>
</organism>
<gene>
    <name evidence="15" type="primary">pheT</name>
    <name evidence="20" type="ORF">SAMN06265361_101562</name>
</gene>
<dbReference type="FunFam" id="3.50.40.10:FF:000001">
    <property type="entry name" value="Phenylalanine--tRNA ligase beta subunit"/>
    <property type="match status" value="1"/>
</dbReference>
<dbReference type="GO" id="GO:0006432">
    <property type="term" value="P:phenylalanyl-tRNA aminoacylation"/>
    <property type="evidence" value="ECO:0007669"/>
    <property type="project" value="UniProtKB-UniRule"/>
</dbReference>
<evidence type="ECO:0000256" key="5">
    <source>
        <dbReference type="ARBA" id="ARBA00022555"/>
    </source>
</evidence>
<dbReference type="InterPro" id="IPR041616">
    <property type="entry name" value="PheRS_beta_core"/>
</dbReference>
<dbReference type="CDD" id="cd00769">
    <property type="entry name" value="PheRS_beta_core"/>
    <property type="match status" value="1"/>
</dbReference>
<dbReference type="InterPro" id="IPR005147">
    <property type="entry name" value="tRNA_synthase_B5-dom"/>
</dbReference>
<protein>
    <recommendedName>
        <fullName evidence="15">Phenylalanine--tRNA ligase beta subunit</fullName>
        <ecNumber evidence="15">6.1.1.20</ecNumber>
    </recommendedName>
    <alternativeName>
        <fullName evidence="15">Phenylalanyl-tRNA synthetase beta subunit</fullName>
        <shortName evidence="15">PheRS</shortName>
    </alternativeName>
</protein>
<dbReference type="PANTHER" id="PTHR10947:SF0">
    <property type="entry name" value="PHENYLALANINE--TRNA LIGASE BETA SUBUNIT"/>
    <property type="match status" value="1"/>
</dbReference>
<evidence type="ECO:0000256" key="1">
    <source>
        <dbReference type="ARBA" id="ARBA00004496"/>
    </source>
</evidence>
<dbReference type="Pfam" id="PF03483">
    <property type="entry name" value="B3_4"/>
    <property type="match status" value="1"/>
</dbReference>
<dbReference type="EC" id="6.1.1.20" evidence="15"/>
<feature type="domain" description="FDX-ACB" evidence="18">
    <location>
        <begin position="711"/>
        <end position="804"/>
    </location>
</feature>
<comment type="catalytic activity">
    <reaction evidence="14 15">
        <text>tRNA(Phe) + L-phenylalanine + ATP = L-phenylalanyl-tRNA(Phe) + AMP + diphosphate + H(+)</text>
        <dbReference type="Rhea" id="RHEA:19413"/>
        <dbReference type="Rhea" id="RHEA-COMP:9668"/>
        <dbReference type="Rhea" id="RHEA-COMP:9699"/>
        <dbReference type="ChEBI" id="CHEBI:15378"/>
        <dbReference type="ChEBI" id="CHEBI:30616"/>
        <dbReference type="ChEBI" id="CHEBI:33019"/>
        <dbReference type="ChEBI" id="CHEBI:58095"/>
        <dbReference type="ChEBI" id="CHEBI:78442"/>
        <dbReference type="ChEBI" id="CHEBI:78531"/>
        <dbReference type="ChEBI" id="CHEBI:456215"/>
        <dbReference type="EC" id="6.1.1.20"/>
    </reaction>
</comment>
<evidence type="ECO:0000256" key="10">
    <source>
        <dbReference type="ARBA" id="ARBA00022842"/>
    </source>
</evidence>
<dbReference type="InterPro" id="IPR002547">
    <property type="entry name" value="tRNA-bd_dom"/>
</dbReference>
<dbReference type="InterPro" id="IPR020825">
    <property type="entry name" value="Phe-tRNA_synthase-like_B3/B4"/>
</dbReference>
<evidence type="ECO:0000256" key="4">
    <source>
        <dbReference type="ARBA" id="ARBA00022490"/>
    </source>
</evidence>
<evidence type="ECO:0000256" key="3">
    <source>
        <dbReference type="ARBA" id="ARBA00011209"/>
    </source>
</evidence>
<evidence type="ECO:0000256" key="11">
    <source>
        <dbReference type="ARBA" id="ARBA00022884"/>
    </source>
</evidence>
<dbReference type="SMART" id="SM00874">
    <property type="entry name" value="B5"/>
    <property type="match status" value="1"/>
</dbReference>
<comment type="subcellular location">
    <subcellularLocation>
        <location evidence="1 15">Cytoplasm</location>
    </subcellularLocation>
</comment>
<reference evidence="20" key="1">
    <citation type="submission" date="2017-05" db="EMBL/GenBank/DDBJ databases">
        <authorList>
            <person name="Varghese N."/>
            <person name="Submissions S."/>
        </authorList>
    </citation>
    <scope>NUCLEOTIDE SEQUENCE</scope>
    <source>
        <strain evidence="20">DSM 45262</strain>
    </source>
</reference>
<dbReference type="InterPro" id="IPR004532">
    <property type="entry name" value="Phe-tRNA-ligase_IIc_bsu_bact"/>
</dbReference>
<dbReference type="FunFam" id="2.40.50.140:FF:000045">
    <property type="entry name" value="Phenylalanine--tRNA ligase beta subunit"/>
    <property type="match status" value="1"/>
</dbReference>
<evidence type="ECO:0000256" key="14">
    <source>
        <dbReference type="ARBA" id="ARBA00049255"/>
    </source>
</evidence>
<evidence type="ECO:0000313" key="21">
    <source>
        <dbReference type="Proteomes" id="UP001157946"/>
    </source>
</evidence>